<gene>
    <name evidence="1" type="ORF">L1987_29463</name>
</gene>
<evidence type="ECO:0000313" key="1">
    <source>
        <dbReference type="EMBL" id="KAI3801359.1"/>
    </source>
</evidence>
<comment type="caution">
    <text evidence="1">The sequence shown here is derived from an EMBL/GenBank/DDBJ whole genome shotgun (WGS) entry which is preliminary data.</text>
</comment>
<proteinExistence type="predicted"/>
<evidence type="ECO:0000313" key="2">
    <source>
        <dbReference type="Proteomes" id="UP001056120"/>
    </source>
</evidence>
<organism evidence="1 2">
    <name type="scientific">Smallanthus sonchifolius</name>
    <dbReference type="NCBI Taxonomy" id="185202"/>
    <lineage>
        <taxon>Eukaryota</taxon>
        <taxon>Viridiplantae</taxon>
        <taxon>Streptophyta</taxon>
        <taxon>Embryophyta</taxon>
        <taxon>Tracheophyta</taxon>
        <taxon>Spermatophyta</taxon>
        <taxon>Magnoliopsida</taxon>
        <taxon>eudicotyledons</taxon>
        <taxon>Gunneridae</taxon>
        <taxon>Pentapetalae</taxon>
        <taxon>asterids</taxon>
        <taxon>campanulids</taxon>
        <taxon>Asterales</taxon>
        <taxon>Asteraceae</taxon>
        <taxon>Asteroideae</taxon>
        <taxon>Heliantheae alliance</taxon>
        <taxon>Millerieae</taxon>
        <taxon>Smallanthus</taxon>
    </lineage>
</organism>
<dbReference type="EMBL" id="CM042027">
    <property type="protein sequence ID" value="KAI3801359.1"/>
    <property type="molecule type" value="Genomic_DNA"/>
</dbReference>
<name>A0ACB9I015_9ASTR</name>
<protein>
    <submittedName>
        <fullName evidence="1">Uncharacterized protein</fullName>
    </submittedName>
</protein>
<reference evidence="2" key="1">
    <citation type="journal article" date="2022" name="Mol. Ecol. Resour.">
        <title>The genomes of chicory, endive, great burdock and yacon provide insights into Asteraceae palaeo-polyploidization history and plant inulin production.</title>
        <authorList>
            <person name="Fan W."/>
            <person name="Wang S."/>
            <person name="Wang H."/>
            <person name="Wang A."/>
            <person name="Jiang F."/>
            <person name="Liu H."/>
            <person name="Zhao H."/>
            <person name="Xu D."/>
            <person name="Zhang Y."/>
        </authorList>
    </citation>
    <scope>NUCLEOTIDE SEQUENCE [LARGE SCALE GENOMIC DNA]</scope>
    <source>
        <strain evidence="2">cv. Yunnan</strain>
    </source>
</reference>
<reference evidence="1 2" key="2">
    <citation type="journal article" date="2022" name="Mol. Ecol. Resour.">
        <title>The genomes of chicory, endive, great burdock and yacon provide insights into Asteraceae paleo-polyploidization history and plant inulin production.</title>
        <authorList>
            <person name="Fan W."/>
            <person name="Wang S."/>
            <person name="Wang H."/>
            <person name="Wang A."/>
            <person name="Jiang F."/>
            <person name="Liu H."/>
            <person name="Zhao H."/>
            <person name="Xu D."/>
            <person name="Zhang Y."/>
        </authorList>
    </citation>
    <scope>NUCLEOTIDE SEQUENCE [LARGE SCALE GENOMIC DNA]</scope>
    <source>
        <strain evidence="2">cv. Yunnan</strain>
        <tissue evidence="1">Leaves</tissue>
    </source>
</reference>
<dbReference type="Proteomes" id="UP001056120">
    <property type="component" value="Linkage Group LG10"/>
</dbReference>
<sequence length="94" mass="11084">MLSYCIVQICSCDSAFRLISFEIFTIELVRYKLDSFYNILICDDPEYAKELVQEVFTHREMSFGSISSQRSSIVLLHLPEHHHKEVYCLCTRKD</sequence>
<keyword evidence="2" id="KW-1185">Reference proteome</keyword>
<accession>A0ACB9I015</accession>